<dbReference type="SUPFAM" id="SSF55811">
    <property type="entry name" value="Nudix"/>
    <property type="match status" value="1"/>
</dbReference>
<proteinExistence type="inferred from homology"/>
<dbReference type="PROSITE" id="PS51462">
    <property type="entry name" value="NUDIX"/>
    <property type="match status" value="1"/>
</dbReference>
<dbReference type="PANTHER" id="PTHR43736:SF1">
    <property type="entry name" value="DIHYDRONEOPTERIN TRIPHOSPHATE DIPHOSPHATASE"/>
    <property type="match status" value="1"/>
</dbReference>
<dbReference type="InterPro" id="IPR000086">
    <property type="entry name" value="NUDIX_hydrolase_dom"/>
</dbReference>
<evidence type="ECO:0000313" key="4">
    <source>
        <dbReference type="Proteomes" id="UP000616595"/>
    </source>
</evidence>
<evidence type="ECO:0000259" key="2">
    <source>
        <dbReference type="PROSITE" id="PS51462"/>
    </source>
</evidence>
<dbReference type="CDD" id="cd03674">
    <property type="entry name" value="NUDIX_Hydrolase"/>
    <property type="match status" value="1"/>
</dbReference>
<feature type="domain" description="Nudix hydrolase" evidence="2">
    <location>
        <begin position="42"/>
        <end position="181"/>
    </location>
</feature>
<accession>A0A923KQY1</accession>
<dbReference type="OrthoDB" id="9787880at2"/>
<comment type="similarity">
    <text evidence="1">Belongs to the Nudix hydrolase family.</text>
</comment>
<dbReference type="AlphaFoldDB" id="A0A923KQY1"/>
<organism evidence="3 4">
    <name type="scientific">Acetobacterium paludosum</name>
    <dbReference type="NCBI Taxonomy" id="52693"/>
    <lineage>
        <taxon>Bacteria</taxon>
        <taxon>Bacillati</taxon>
        <taxon>Bacillota</taxon>
        <taxon>Clostridia</taxon>
        <taxon>Eubacteriales</taxon>
        <taxon>Eubacteriaceae</taxon>
        <taxon>Acetobacterium</taxon>
    </lineage>
</organism>
<dbReference type="PANTHER" id="PTHR43736">
    <property type="entry name" value="ADP-RIBOSE PYROPHOSPHATASE"/>
    <property type="match status" value="1"/>
</dbReference>
<dbReference type="InterPro" id="IPR015797">
    <property type="entry name" value="NUDIX_hydrolase-like_dom_sf"/>
</dbReference>
<reference evidence="3" key="1">
    <citation type="submission" date="2019-10" db="EMBL/GenBank/DDBJ databases">
        <authorList>
            <person name="Ross D.E."/>
            <person name="Gulliver D."/>
        </authorList>
    </citation>
    <scope>NUCLEOTIDE SEQUENCE</scope>
    <source>
        <strain evidence="3">DER-2019</strain>
    </source>
</reference>
<comment type="caution">
    <text evidence="3">The sequence shown here is derived from an EMBL/GenBank/DDBJ whole genome shotgun (WGS) entry which is preliminary data.</text>
</comment>
<sequence>MHYQTAISNFKTSSAQEEADKKTILMYIEKNDQDVLLRENKIAHLTSSAMIFNEAMDKVLMVYHNIYRSWSWTGGHADGDEDLLDVAVKEAKEETGLTQIKVCSDKIVSLDILPVFGHIKKNKPVSAHLHLSVAYVLQAQEDEPVKSKPDENSGVLWIPIKKLTEYVSEPHVQVVYDKIFDKVFNQLFLEEEGDCHVSIKSH</sequence>
<name>A0A923KQY1_9FIRM</name>
<gene>
    <name evidence="3" type="ORF">GH810_14950</name>
</gene>
<evidence type="ECO:0000313" key="3">
    <source>
        <dbReference type="EMBL" id="MBC3889609.1"/>
    </source>
</evidence>
<keyword evidence="4" id="KW-1185">Reference proteome</keyword>
<reference evidence="3" key="2">
    <citation type="submission" date="2020-10" db="EMBL/GenBank/DDBJ databases">
        <title>Comparative genomics of the Acetobacterium genus.</title>
        <authorList>
            <person name="Marshall C."/>
            <person name="May H."/>
            <person name="Norman S."/>
        </authorList>
    </citation>
    <scope>NUCLEOTIDE SEQUENCE</scope>
    <source>
        <strain evidence="3">DER-2019</strain>
    </source>
</reference>
<dbReference type="EMBL" id="WJBD01000021">
    <property type="protein sequence ID" value="MBC3889609.1"/>
    <property type="molecule type" value="Genomic_DNA"/>
</dbReference>
<dbReference type="RefSeq" id="WP_148567269.1">
    <property type="nucleotide sequence ID" value="NZ_RXYA01000008.1"/>
</dbReference>
<protein>
    <submittedName>
        <fullName evidence="3">NUDIX domain-containing protein</fullName>
    </submittedName>
</protein>
<dbReference type="Pfam" id="PF00293">
    <property type="entry name" value="NUDIX"/>
    <property type="match status" value="1"/>
</dbReference>
<dbReference type="Gene3D" id="3.90.79.10">
    <property type="entry name" value="Nucleoside Triphosphate Pyrophosphohydrolase"/>
    <property type="match status" value="1"/>
</dbReference>
<dbReference type="Proteomes" id="UP000616595">
    <property type="component" value="Unassembled WGS sequence"/>
</dbReference>
<evidence type="ECO:0000256" key="1">
    <source>
        <dbReference type="ARBA" id="ARBA00005582"/>
    </source>
</evidence>